<evidence type="ECO:0000256" key="6">
    <source>
        <dbReference type="ARBA" id="ARBA00023136"/>
    </source>
</evidence>
<feature type="transmembrane region" description="Helical" evidence="7">
    <location>
        <begin position="403"/>
        <end position="424"/>
    </location>
</feature>
<dbReference type="OrthoDB" id="3900342at2759"/>
<evidence type="ECO:0000259" key="8">
    <source>
        <dbReference type="Pfam" id="PF00324"/>
    </source>
</evidence>
<protein>
    <recommendedName>
        <fullName evidence="8">Amino acid permease/ SLC12A domain-containing protein</fullName>
    </recommendedName>
</protein>
<reference evidence="9 10" key="1">
    <citation type="submission" date="2020-12" db="EMBL/GenBank/DDBJ databases">
        <title>Metabolic potential, ecology and presence of endohyphal bacteria is reflected in genomic diversity of Mucoromycotina.</title>
        <authorList>
            <person name="Muszewska A."/>
            <person name="Okrasinska A."/>
            <person name="Steczkiewicz K."/>
            <person name="Drgas O."/>
            <person name="Orlowska M."/>
            <person name="Perlinska-Lenart U."/>
            <person name="Aleksandrzak-Piekarczyk T."/>
            <person name="Szatraj K."/>
            <person name="Zielenkiewicz U."/>
            <person name="Pilsyk S."/>
            <person name="Malc E."/>
            <person name="Mieczkowski P."/>
            <person name="Kruszewska J.S."/>
            <person name="Biernat P."/>
            <person name="Pawlowska J."/>
        </authorList>
    </citation>
    <scope>NUCLEOTIDE SEQUENCE [LARGE SCALE GENOMIC DNA]</scope>
    <source>
        <strain evidence="9 10">CBS 142.35</strain>
    </source>
</reference>
<feature type="transmembrane region" description="Helical" evidence="7">
    <location>
        <begin position="366"/>
        <end position="391"/>
    </location>
</feature>
<evidence type="ECO:0000256" key="2">
    <source>
        <dbReference type="ARBA" id="ARBA00022448"/>
    </source>
</evidence>
<feature type="transmembrane region" description="Helical" evidence="7">
    <location>
        <begin position="107"/>
        <end position="125"/>
    </location>
</feature>
<feature type="domain" description="Amino acid permease/ SLC12A" evidence="8">
    <location>
        <begin position="79"/>
        <end position="531"/>
    </location>
</feature>
<feature type="transmembrane region" description="Helical" evidence="7">
    <location>
        <begin position="436"/>
        <end position="455"/>
    </location>
</feature>
<evidence type="ECO:0000256" key="3">
    <source>
        <dbReference type="ARBA" id="ARBA00022692"/>
    </source>
</evidence>
<evidence type="ECO:0000256" key="5">
    <source>
        <dbReference type="ARBA" id="ARBA00022989"/>
    </source>
</evidence>
<feature type="transmembrane region" description="Helical" evidence="7">
    <location>
        <begin position="189"/>
        <end position="210"/>
    </location>
</feature>
<dbReference type="EMBL" id="JAEPRB010000092">
    <property type="protein sequence ID" value="KAG2222066.1"/>
    <property type="molecule type" value="Genomic_DNA"/>
</dbReference>
<dbReference type="PIRSF" id="PIRSF006060">
    <property type="entry name" value="AA_transporter"/>
    <property type="match status" value="1"/>
</dbReference>
<keyword evidence="2" id="KW-0813">Transport</keyword>
<evidence type="ECO:0000313" key="10">
    <source>
        <dbReference type="Proteomes" id="UP000646827"/>
    </source>
</evidence>
<dbReference type="Pfam" id="PF00324">
    <property type="entry name" value="AA_permease"/>
    <property type="match status" value="1"/>
</dbReference>
<dbReference type="Proteomes" id="UP000646827">
    <property type="component" value="Unassembled WGS sequence"/>
</dbReference>
<accession>A0A8H7VGG1</accession>
<feature type="transmembrane region" description="Helical" evidence="7">
    <location>
        <begin position="301"/>
        <end position="322"/>
    </location>
</feature>
<comment type="subcellular location">
    <subcellularLocation>
        <location evidence="1">Membrane</location>
        <topology evidence="1">Multi-pass membrane protein</topology>
    </subcellularLocation>
</comment>
<dbReference type="Gene3D" id="1.20.1740.10">
    <property type="entry name" value="Amino acid/polyamine transporter I"/>
    <property type="match status" value="1"/>
</dbReference>
<dbReference type="GO" id="GO:0016020">
    <property type="term" value="C:membrane"/>
    <property type="evidence" value="ECO:0007669"/>
    <property type="project" value="UniProtKB-SubCell"/>
</dbReference>
<dbReference type="InterPro" id="IPR004840">
    <property type="entry name" value="Amino_acid_permease_CS"/>
</dbReference>
<keyword evidence="6 7" id="KW-0472">Membrane</keyword>
<keyword evidence="4" id="KW-0029">Amino-acid transport</keyword>
<proteinExistence type="predicted"/>
<evidence type="ECO:0000256" key="4">
    <source>
        <dbReference type="ARBA" id="ARBA00022970"/>
    </source>
</evidence>
<dbReference type="InterPro" id="IPR050524">
    <property type="entry name" value="APC_YAT"/>
</dbReference>
<dbReference type="PANTHER" id="PTHR43341:SF1">
    <property type="entry name" value="GENERAL AMINO-ACID PERMEASE GAP1"/>
    <property type="match status" value="1"/>
</dbReference>
<keyword evidence="10" id="KW-1185">Reference proteome</keyword>
<name>A0A8H7VGG1_9FUNG</name>
<feature type="transmembrane region" description="Helical" evidence="7">
    <location>
        <begin position="160"/>
        <end position="182"/>
    </location>
</feature>
<keyword evidence="5 7" id="KW-1133">Transmembrane helix</keyword>
<gene>
    <name evidence="9" type="ORF">INT45_007952</name>
</gene>
<dbReference type="PROSITE" id="PS00218">
    <property type="entry name" value="AMINO_ACID_PERMEASE_1"/>
    <property type="match status" value="1"/>
</dbReference>
<feature type="transmembrane region" description="Helical" evidence="7">
    <location>
        <begin position="80"/>
        <end position="101"/>
    </location>
</feature>
<evidence type="ECO:0000256" key="7">
    <source>
        <dbReference type="SAM" id="Phobius"/>
    </source>
</evidence>
<dbReference type="AlphaFoldDB" id="A0A8H7VGG1"/>
<keyword evidence="3 7" id="KW-0812">Transmembrane</keyword>
<evidence type="ECO:0000256" key="1">
    <source>
        <dbReference type="ARBA" id="ARBA00004141"/>
    </source>
</evidence>
<dbReference type="InterPro" id="IPR004841">
    <property type="entry name" value="AA-permease/SLC12A_dom"/>
</dbReference>
<organism evidence="9 10">
    <name type="scientific">Circinella minor</name>
    <dbReference type="NCBI Taxonomy" id="1195481"/>
    <lineage>
        <taxon>Eukaryota</taxon>
        <taxon>Fungi</taxon>
        <taxon>Fungi incertae sedis</taxon>
        <taxon>Mucoromycota</taxon>
        <taxon>Mucoromycotina</taxon>
        <taxon>Mucoromycetes</taxon>
        <taxon>Mucorales</taxon>
        <taxon>Lichtheimiaceae</taxon>
        <taxon>Circinella</taxon>
    </lineage>
</organism>
<dbReference type="FunFam" id="1.20.1740.10:FF:000001">
    <property type="entry name" value="Amino acid permease"/>
    <property type="match status" value="1"/>
</dbReference>
<comment type="caution">
    <text evidence="9">The sequence shown here is derived from an EMBL/GenBank/DDBJ whole genome shotgun (WGS) entry which is preliminary data.</text>
</comment>
<dbReference type="GO" id="GO:0015171">
    <property type="term" value="F:amino acid transmembrane transporter activity"/>
    <property type="evidence" value="ECO:0007669"/>
    <property type="project" value="TreeGrafter"/>
</dbReference>
<feature type="transmembrane region" description="Helical" evidence="7">
    <location>
        <begin position="216"/>
        <end position="240"/>
    </location>
</feature>
<dbReference type="PANTHER" id="PTHR43341">
    <property type="entry name" value="AMINO ACID PERMEASE"/>
    <property type="match status" value="1"/>
</dbReference>
<sequence length="574" mass="63000">MYDMIFDREKYGDSSSAEEMIGRSSGGFSAVTESRKGPDIIINDDPYDLDPDNKSVRTQSIMSKASSQQQLKRSLKSRHLAMISLGGVIGQGLFLSSGANLNQAGPGGALIAYGLIGILVFWVAYSLGEMSTYIPVSGSFTIFCRRFVDNSFGTMIGYNYWATWSVVVASELAAVPIIMNYWPNELPDWAWSGISLAIILIINMLGARSYGETEYWFSLIKILAVIIFIIVGCFVSGGLIGGEVYGFKYWSDPGAFPNGVQGIFDSLILASFSMQGTEIVGITAGEAGNPRKDVPRAIKNVFWRIVIFYIGSIFVMGMVIPYTDPSLLKNEDSTSPTSSTEVPHLTTVSPFTIVFSKGNLDSVAHIMNAIILITVISCANSGLYVASRTLLALAQGYISKRGVPVYALICTSLVSLITFSTFFIPGRALFTVLTKLPGVAVLITWCGICIAHFRFRRAFKLQNRDFKDLPMTAPWHPLGDILDVIVCPLIAVFTGYKYFNPPSAVGMIGQYLGLFLCVIGFVLLKIFTKSKVIPLKDIDLDTGRSDISFEPQEIPKLTGPWYIRSWKRIVIAFT</sequence>
<feature type="transmembrane region" description="Helical" evidence="7">
    <location>
        <begin position="475"/>
        <end position="496"/>
    </location>
</feature>
<evidence type="ECO:0000313" key="9">
    <source>
        <dbReference type="EMBL" id="KAG2222066.1"/>
    </source>
</evidence>
<feature type="transmembrane region" description="Helical" evidence="7">
    <location>
        <begin position="508"/>
        <end position="527"/>
    </location>
</feature>